<feature type="transmembrane region" description="Helical" evidence="1">
    <location>
        <begin position="67"/>
        <end position="91"/>
    </location>
</feature>
<sequence>MPVEPLDSAAHVIQLALTPVFLLTAVASLMNVFATRLARVLDRIHQMTLVGGQRPVELARLRLRSKILDAAVVLAALAACMTCCAAAILFFGELGAITIGTLLFGFFGGALLATIFALVCFSTEIVISGRAVREAIDTGTPSGDGAGT</sequence>
<feature type="transmembrane region" description="Helical" evidence="1">
    <location>
        <begin position="12"/>
        <end position="34"/>
    </location>
</feature>
<keyword evidence="1" id="KW-0472">Membrane</keyword>
<dbReference type="InterPro" id="IPR021279">
    <property type="entry name" value="DUF2721"/>
</dbReference>
<name>A0A7V7PNY5_9HYPH</name>
<keyword evidence="1" id="KW-1133">Transmembrane helix</keyword>
<keyword evidence="1" id="KW-0812">Transmembrane</keyword>
<dbReference type="Proteomes" id="UP000432089">
    <property type="component" value="Unassembled WGS sequence"/>
</dbReference>
<gene>
    <name evidence="2" type="ORF">F6X38_12120</name>
</gene>
<reference evidence="2 3" key="1">
    <citation type="submission" date="2019-09" db="EMBL/GenBank/DDBJ databases">
        <title>YIM 132180 draft genome.</title>
        <authorList>
            <person name="Zhang K."/>
        </authorList>
    </citation>
    <scope>NUCLEOTIDE SEQUENCE [LARGE SCALE GENOMIC DNA]</scope>
    <source>
        <strain evidence="2 3">YIM 132180</strain>
    </source>
</reference>
<keyword evidence="3" id="KW-1185">Reference proteome</keyword>
<comment type="caution">
    <text evidence="2">The sequence shown here is derived from an EMBL/GenBank/DDBJ whole genome shotgun (WGS) entry which is preliminary data.</text>
</comment>
<evidence type="ECO:0000313" key="3">
    <source>
        <dbReference type="Proteomes" id="UP000432089"/>
    </source>
</evidence>
<organism evidence="2 3">
    <name type="scientific">Plantimonas leprariae</name>
    <dbReference type="NCBI Taxonomy" id="2615207"/>
    <lineage>
        <taxon>Bacteria</taxon>
        <taxon>Pseudomonadati</taxon>
        <taxon>Pseudomonadota</taxon>
        <taxon>Alphaproteobacteria</taxon>
        <taxon>Hyphomicrobiales</taxon>
        <taxon>Aurantimonadaceae</taxon>
        <taxon>Plantimonas</taxon>
    </lineage>
</organism>
<feature type="transmembrane region" description="Helical" evidence="1">
    <location>
        <begin position="97"/>
        <end position="121"/>
    </location>
</feature>
<dbReference type="EMBL" id="VZDO01000009">
    <property type="protein sequence ID" value="KAB0679564.1"/>
    <property type="molecule type" value="Genomic_DNA"/>
</dbReference>
<proteinExistence type="predicted"/>
<dbReference type="Pfam" id="PF11026">
    <property type="entry name" value="DUF2721"/>
    <property type="match status" value="1"/>
</dbReference>
<evidence type="ECO:0000313" key="2">
    <source>
        <dbReference type="EMBL" id="KAB0679564.1"/>
    </source>
</evidence>
<accession>A0A7V7PNY5</accession>
<dbReference type="RefSeq" id="WP_150970088.1">
    <property type="nucleotide sequence ID" value="NZ_VZDO01000009.1"/>
</dbReference>
<dbReference type="AlphaFoldDB" id="A0A7V7PNY5"/>
<protein>
    <submittedName>
        <fullName evidence="2">DUF2721 domain-containing protein</fullName>
    </submittedName>
</protein>
<evidence type="ECO:0000256" key="1">
    <source>
        <dbReference type="SAM" id="Phobius"/>
    </source>
</evidence>